<feature type="compositionally biased region" description="Acidic residues" evidence="1">
    <location>
        <begin position="126"/>
        <end position="135"/>
    </location>
</feature>
<dbReference type="AlphaFoldDB" id="A0A426Z6I3"/>
<feature type="region of interest" description="Disordered" evidence="1">
    <location>
        <begin position="89"/>
        <end position="180"/>
    </location>
</feature>
<gene>
    <name evidence="2" type="ORF">B296_00011353</name>
</gene>
<dbReference type="PROSITE" id="PS51257">
    <property type="entry name" value="PROKAR_LIPOPROTEIN"/>
    <property type="match status" value="1"/>
</dbReference>
<feature type="compositionally biased region" description="Polar residues" evidence="1">
    <location>
        <begin position="92"/>
        <end position="105"/>
    </location>
</feature>
<dbReference type="PANTHER" id="PTHR46626:SF1">
    <property type="entry name" value="RETICULON-LIKE PROTEIN B21"/>
    <property type="match status" value="1"/>
</dbReference>
<dbReference type="Proteomes" id="UP000287651">
    <property type="component" value="Unassembled WGS sequence"/>
</dbReference>
<sequence>MQRSTKRRVVTRSAAVVVVGSACRTTMKMDEARAGIKVFNGKESHRNAEQGGERGCRRLRRNQSDSVTPCTPSKENALIERSAVRKIRKASSDLSNSPKTSTKQEQVLLLGDGNKGDGGEGKVADEIEIEMEGDESFVNKKMDQPEEKPTSVREQEEEEDEVNYENQEVPVPSQDAEKDQLPVSVSSMNVEERKQNPVTEHKALNPDPAVLPHRKLGETMGSDERDERYMVGEEEAIWLLKLLLPYVNELLLKLRSLFSGDPATTLKVRLWFCFQYQYLLHVASQTKMSNVSHLAVAVGSAVVCDGKVRKLHHNLESEVNDLAWYKCMQGFLCVLDCRGTECMRERAHSHAVQLLTHCCAWYGVGKFWLERLSDGWELCTHKKAVATAIFALIWNISSTVVRIWAFFMVVVAVKLYQQCAAEHRWCGQEEEGQEDSVAGQSQGLGSHPHRGWNAVKREEKKGIKVGDPRGGVGKRSK</sequence>
<accession>A0A426Z6I3</accession>
<feature type="region of interest" description="Disordered" evidence="1">
    <location>
        <begin position="431"/>
        <end position="477"/>
    </location>
</feature>
<feature type="compositionally biased region" description="Basic and acidic residues" evidence="1">
    <location>
        <begin position="137"/>
        <end position="154"/>
    </location>
</feature>
<protein>
    <recommendedName>
        <fullName evidence="4">Reticulon domain-containing protein</fullName>
    </recommendedName>
</protein>
<dbReference type="InterPro" id="IPR044647">
    <property type="entry name" value="RTNLB17/18/21"/>
</dbReference>
<dbReference type="PANTHER" id="PTHR46626">
    <property type="entry name" value="RETICULON-LIKE PROTEIN B17"/>
    <property type="match status" value="1"/>
</dbReference>
<dbReference type="EMBL" id="AMZH03008148">
    <property type="protein sequence ID" value="RRT59594.1"/>
    <property type="molecule type" value="Genomic_DNA"/>
</dbReference>
<name>A0A426Z6I3_ENSVE</name>
<evidence type="ECO:0008006" key="4">
    <source>
        <dbReference type="Google" id="ProtNLM"/>
    </source>
</evidence>
<evidence type="ECO:0000313" key="2">
    <source>
        <dbReference type="EMBL" id="RRT59594.1"/>
    </source>
</evidence>
<feature type="compositionally biased region" description="Basic and acidic residues" evidence="1">
    <location>
        <begin position="114"/>
        <end position="125"/>
    </location>
</feature>
<comment type="caution">
    <text evidence="2">The sequence shown here is derived from an EMBL/GenBank/DDBJ whole genome shotgun (WGS) entry which is preliminary data.</text>
</comment>
<proteinExistence type="predicted"/>
<evidence type="ECO:0000313" key="3">
    <source>
        <dbReference type="Proteomes" id="UP000287651"/>
    </source>
</evidence>
<evidence type="ECO:0000256" key="1">
    <source>
        <dbReference type="SAM" id="MobiDB-lite"/>
    </source>
</evidence>
<feature type="compositionally biased region" description="Basic and acidic residues" evidence="1">
    <location>
        <begin position="455"/>
        <end position="467"/>
    </location>
</feature>
<organism evidence="2 3">
    <name type="scientific">Ensete ventricosum</name>
    <name type="common">Abyssinian banana</name>
    <name type="synonym">Musa ensete</name>
    <dbReference type="NCBI Taxonomy" id="4639"/>
    <lineage>
        <taxon>Eukaryota</taxon>
        <taxon>Viridiplantae</taxon>
        <taxon>Streptophyta</taxon>
        <taxon>Embryophyta</taxon>
        <taxon>Tracheophyta</taxon>
        <taxon>Spermatophyta</taxon>
        <taxon>Magnoliopsida</taxon>
        <taxon>Liliopsida</taxon>
        <taxon>Zingiberales</taxon>
        <taxon>Musaceae</taxon>
        <taxon>Ensete</taxon>
    </lineage>
</organism>
<reference evidence="2 3" key="1">
    <citation type="journal article" date="2014" name="Agronomy (Basel)">
        <title>A Draft Genome Sequence for Ensete ventricosum, the Drought-Tolerant Tree Against Hunger.</title>
        <authorList>
            <person name="Harrison J."/>
            <person name="Moore K.A."/>
            <person name="Paszkiewicz K."/>
            <person name="Jones T."/>
            <person name="Grant M."/>
            <person name="Ambacheew D."/>
            <person name="Muzemil S."/>
            <person name="Studholme D.J."/>
        </authorList>
    </citation>
    <scope>NUCLEOTIDE SEQUENCE [LARGE SCALE GENOMIC DNA]</scope>
</reference>